<dbReference type="PANTHER" id="PTHR30146">
    <property type="entry name" value="LACI-RELATED TRANSCRIPTIONAL REPRESSOR"/>
    <property type="match status" value="1"/>
</dbReference>
<feature type="domain" description="HTH lacI-type" evidence="4">
    <location>
        <begin position="5"/>
        <end position="59"/>
    </location>
</feature>
<dbReference type="Pfam" id="PF00532">
    <property type="entry name" value="Peripla_BP_1"/>
    <property type="match status" value="1"/>
</dbReference>
<keyword evidence="6" id="KW-1185">Reference proteome</keyword>
<dbReference type="SMART" id="SM00354">
    <property type="entry name" value="HTH_LACI"/>
    <property type="match status" value="1"/>
</dbReference>
<dbReference type="PANTHER" id="PTHR30146:SF109">
    <property type="entry name" value="HTH-TYPE TRANSCRIPTIONAL REGULATOR GALS"/>
    <property type="match status" value="1"/>
</dbReference>
<dbReference type="Proteomes" id="UP000218831">
    <property type="component" value="Unassembled WGS sequence"/>
</dbReference>
<gene>
    <name evidence="5" type="ORF">CK503_07840</name>
</gene>
<dbReference type="EMBL" id="NSKE01000005">
    <property type="protein sequence ID" value="PAU94115.1"/>
    <property type="molecule type" value="Genomic_DNA"/>
</dbReference>
<protein>
    <submittedName>
        <fullName evidence="5">LacI family transcriptional regulator</fullName>
    </submittedName>
</protein>
<dbReference type="InterPro" id="IPR010982">
    <property type="entry name" value="Lambda_DNA-bd_dom_sf"/>
</dbReference>
<dbReference type="CDD" id="cd01392">
    <property type="entry name" value="HTH_LacI"/>
    <property type="match status" value="1"/>
</dbReference>
<reference evidence="5 6" key="1">
    <citation type="submission" date="2017-08" db="EMBL/GenBank/DDBJ databases">
        <title>Aliifodinibius alkalisoli sp. nov., isolated from saline alkaline soil.</title>
        <authorList>
            <person name="Liu D."/>
            <person name="Zhang G."/>
        </authorList>
    </citation>
    <scope>NUCLEOTIDE SEQUENCE [LARGE SCALE GENOMIC DNA]</scope>
    <source>
        <strain evidence="5 6">WN023</strain>
    </source>
</reference>
<dbReference type="CDD" id="cd06267">
    <property type="entry name" value="PBP1_LacI_sugar_binding-like"/>
    <property type="match status" value="1"/>
</dbReference>
<name>A0A2A2GBA3_9BACT</name>
<dbReference type="Gene3D" id="1.10.260.40">
    <property type="entry name" value="lambda repressor-like DNA-binding domains"/>
    <property type="match status" value="1"/>
</dbReference>
<dbReference type="SUPFAM" id="SSF47413">
    <property type="entry name" value="lambda repressor-like DNA-binding domains"/>
    <property type="match status" value="1"/>
</dbReference>
<evidence type="ECO:0000256" key="1">
    <source>
        <dbReference type="ARBA" id="ARBA00023015"/>
    </source>
</evidence>
<dbReference type="PROSITE" id="PS00356">
    <property type="entry name" value="HTH_LACI_1"/>
    <property type="match status" value="1"/>
</dbReference>
<keyword evidence="3" id="KW-0804">Transcription</keyword>
<comment type="caution">
    <text evidence="5">The sequence shown here is derived from an EMBL/GenBank/DDBJ whole genome shotgun (WGS) entry which is preliminary data.</text>
</comment>
<dbReference type="GO" id="GO:0000976">
    <property type="term" value="F:transcription cis-regulatory region binding"/>
    <property type="evidence" value="ECO:0007669"/>
    <property type="project" value="TreeGrafter"/>
</dbReference>
<evidence type="ECO:0000313" key="5">
    <source>
        <dbReference type="EMBL" id="PAU94115.1"/>
    </source>
</evidence>
<dbReference type="Gene3D" id="3.40.50.2300">
    <property type="match status" value="2"/>
</dbReference>
<keyword evidence="2" id="KW-0238">DNA-binding</keyword>
<dbReference type="SUPFAM" id="SSF53822">
    <property type="entry name" value="Periplasmic binding protein-like I"/>
    <property type="match status" value="1"/>
</dbReference>
<evidence type="ECO:0000313" key="6">
    <source>
        <dbReference type="Proteomes" id="UP000218831"/>
    </source>
</evidence>
<proteinExistence type="predicted"/>
<evidence type="ECO:0000259" key="4">
    <source>
        <dbReference type="PROSITE" id="PS50932"/>
    </source>
</evidence>
<dbReference type="AlphaFoldDB" id="A0A2A2GBA3"/>
<keyword evidence="1" id="KW-0805">Transcription regulation</keyword>
<sequence length="337" mass="37264">MAKKPTIYEIAKKVGVSTATVSRVLNDSPRVSDKTKKRILKAMREMNYAPRLTARKLASSKTELLGVVVPSFTTPYFNEVLKGIKDEIGRTDLDMMIYNTGSDDPEKGLKEFFGRGIADALVIISIDLPERIHKQLQATEVQTVLVNATHPEYSYFQVDDYQGGHLAAEHLVSQGYESIGIISAAEESAMTKERTGGFQDYLDKQGIEIKDEHFVRGSISKHAGFSEESGFEAIHKFDKQGAFPEAIFCLNDTLAIGAMYALSRLGINVPEDVAVMGYDNIKLSKYLDLTTIDQKMYTIGVKAIKQMTKLIGAADTPVVQQVSDPILVKRGSTEKKL</sequence>
<accession>A0A2A2GBA3</accession>
<dbReference type="PRINTS" id="PR00036">
    <property type="entry name" value="HTHLACI"/>
</dbReference>
<dbReference type="InterPro" id="IPR028082">
    <property type="entry name" value="Peripla_BP_I"/>
</dbReference>
<dbReference type="InterPro" id="IPR001761">
    <property type="entry name" value="Peripla_BP/Lac1_sug-bd_dom"/>
</dbReference>
<dbReference type="PROSITE" id="PS50932">
    <property type="entry name" value="HTH_LACI_2"/>
    <property type="match status" value="1"/>
</dbReference>
<dbReference type="Pfam" id="PF00356">
    <property type="entry name" value="LacI"/>
    <property type="match status" value="1"/>
</dbReference>
<dbReference type="InterPro" id="IPR000843">
    <property type="entry name" value="HTH_LacI"/>
</dbReference>
<dbReference type="OrthoDB" id="833520at2"/>
<evidence type="ECO:0000256" key="2">
    <source>
        <dbReference type="ARBA" id="ARBA00023125"/>
    </source>
</evidence>
<dbReference type="RefSeq" id="WP_095606246.1">
    <property type="nucleotide sequence ID" value="NZ_NSKE01000005.1"/>
</dbReference>
<dbReference type="GO" id="GO:0003700">
    <property type="term" value="F:DNA-binding transcription factor activity"/>
    <property type="evidence" value="ECO:0007669"/>
    <property type="project" value="TreeGrafter"/>
</dbReference>
<evidence type="ECO:0000256" key="3">
    <source>
        <dbReference type="ARBA" id="ARBA00023163"/>
    </source>
</evidence>
<organism evidence="5 6">
    <name type="scientific">Fodinibius salipaludis</name>
    <dbReference type="NCBI Taxonomy" id="2032627"/>
    <lineage>
        <taxon>Bacteria</taxon>
        <taxon>Pseudomonadati</taxon>
        <taxon>Balneolota</taxon>
        <taxon>Balneolia</taxon>
        <taxon>Balneolales</taxon>
        <taxon>Balneolaceae</taxon>
        <taxon>Fodinibius</taxon>
    </lineage>
</organism>